<dbReference type="EMBL" id="CALNXI010000869">
    <property type="protein sequence ID" value="CAH3144209.1"/>
    <property type="molecule type" value="Genomic_DNA"/>
</dbReference>
<dbReference type="InterPro" id="IPR008979">
    <property type="entry name" value="Galactose-bd-like_sf"/>
</dbReference>
<reference evidence="5 6" key="1">
    <citation type="submission" date="2022-05" db="EMBL/GenBank/DDBJ databases">
        <authorList>
            <consortium name="Genoscope - CEA"/>
            <person name="William W."/>
        </authorList>
    </citation>
    <scope>NUCLEOTIDE SEQUENCE [LARGE SCALE GENOMIC DNA]</scope>
</reference>
<keyword evidence="3" id="KW-0472">Membrane</keyword>
<sequence length="152" mass="16737">MTLHHWGETAVGKWKLTLENSRPHRNSTGTLFDWTLYLHGTKEDPLAQNPHVPVPVFPQPTAQPPTDLTPKSTRISSVRTVPVTEVSSTKVVPSTTGVPTRKSDTALIVGVVCACVVLALVTSCIVYMKCWRKSRSFQSLRTADEESLELKG</sequence>
<dbReference type="Pfam" id="PF01483">
    <property type="entry name" value="P_proprotein"/>
    <property type="match status" value="1"/>
</dbReference>
<dbReference type="PROSITE" id="PS51829">
    <property type="entry name" value="P_HOMO_B"/>
    <property type="match status" value="1"/>
</dbReference>
<evidence type="ECO:0000256" key="1">
    <source>
        <dbReference type="ARBA" id="ARBA00022670"/>
    </source>
</evidence>
<keyword evidence="3" id="KW-0812">Transmembrane</keyword>
<organism evidence="5 6">
    <name type="scientific">Porites evermanni</name>
    <dbReference type="NCBI Taxonomy" id="104178"/>
    <lineage>
        <taxon>Eukaryota</taxon>
        <taxon>Metazoa</taxon>
        <taxon>Cnidaria</taxon>
        <taxon>Anthozoa</taxon>
        <taxon>Hexacorallia</taxon>
        <taxon>Scleractinia</taxon>
        <taxon>Fungiina</taxon>
        <taxon>Poritidae</taxon>
        <taxon>Porites</taxon>
    </lineage>
</organism>
<dbReference type="InterPro" id="IPR002884">
    <property type="entry name" value="P_dom"/>
</dbReference>
<dbReference type="SUPFAM" id="SSF49785">
    <property type="entry name" value="Galactose-binding domain-like"/>
    <property type="match status" value="1"/>
</dbReference>
<evidence type="ECO:0000256" key="2">
    <source>
        <dbReference type="ARBA" id="ARBA00022801"/>
    </source>
</evidence>
<keyword evidence="6" id="KW-1185">Reference proteome</keyword>
<accession>A0ABN8PL79</accession>
<dbReference type="Proteomes" id="UP001159427">
    <property type="component" value="Unassembled WGS sequence"/>
</dbReference>
<evidence type="ECO:0000256" key="3">
    <source>
        <dbReference type="SAM" id="Phobius"/>
    </source>
</evidence>
<feature type="transmembrane region" description="Helical" evidence="3">
    <location>
        <begin position="106"/>
        <end position="128"/>
    </location>
</feature>
<protein>
    <recommendedName>
        <fullName evidence="4">P/Homo B domain-containing protein</fullName>
    </recommendedName>
</protein>
<keyword evidence="2" id="KW-0378">Hydrolase</keyword>
<evidence type="ECO:0000259" key="4">
    <source>
        <dbReference type="PROSITE" id="PS51829"/>
    </source>
</evidence>
<dbReference type="Gene3D" id="2.60.120.260">
    <property type="entry name" value="Galactose-binding domain-like"/>
    <property type="match status" value="1"/>
</dbReference>
<comment type="caution">
    <text evidence="5">The sequence shown here is derived from an EMBL/GenBank/DDBJ whole genome shotgun (WGS) entry which is preliminary data.</text>
</comment>
<name>A0ABN8PL79_9CNID</name>
<keyword evidence="3" id="KW-1133">Transmembrane helix</keyword>
<gene>
    <name evidence="5" type="ORF">PEVE_00043101</name>
</gene>
<keyword evidence="1" id="KW-0645">Protease</keyword>
<evidence type="ECO:0000313" key="5">
    <source>
        <dbReference type="EMBL" id="CAH3144209.1"/>
    </source>
</evidence>
<feature type="domain" description="P/Homo B" evidence="4">
    <location>
        <begin position="1"/>
        <end position="44"/>
    </location>
</feature>
<proteinExistence type="predicted"/>
<evidence type="ECO:0000313" key="6">
    <source>
        <dbReference type="Proteomes" id="UP001159427"/>
    </source>
</evidence>